<keyword evidence="2" id="KW-1185">Reference proteome</keyword>
<accession>A0ACB0ZU91</accession>
<proteinExistence type="predicted"/>
<protein>
    <submittedName>
        <fullName evidence="1">Uncharacterized protein</fullName>
    </submittedName>
</protein>
<gene>
    <name evidence="1" type="ORF">MENTE1834_LOCUS29799</name>
</gene>
<organism evidence="1 2">
    <name type="scientific">Meloidogyne enterolobii</name>
    <name type="common">Root-knot nematode worm</name>
    <name type="synonym">Meloidogyne mayaguensis</name>
    <dbReference type="NCBI Taxonomy" id="390850"/>
    <lineage>
        <taxon>Eukaryota</taxon>
        <taxon>Metazoa</taxon>
        <taxon>Ecdysozoa</taxon>
        <taxon>Nematoda</taxon>
        <taxon>Chromadorea</taxon>
        <taxon>Rhabditida</taxon>
        <taxon>Tylenchina</taxon>
        <taxon>Tylenchomorpha</taxon>
        <taxon>Tylenchoidea</taxon>
        <taxon>Meloidogynidae</taxon>
        <taxon>Meloidogyninae</taxon>
        <taxon>Meloidogyne</taxon>
    </lineage>
</organism>
<dbReference type="EMBL" id="CAVMJV010000047">
    <property type="protein sequence ID" value="CAK5082509.1"/>
    <property type="molecule type" value="Genomic_DNA"/>
</dbReference>
<name>A0ACB0ZU91_MELEN</name>
<comment type="caution">
    <text evidence="1">The sequence shown here is derived from an EMBL/GenBank/DDBJ whole genome shotgun (WGS) entry which is preliminary data.</text>
</comment>
<sequence>MFYYFSIFNIFILVFIKRYDAQFTLSRTPGSKPLHLRIQLPPTSSDSISFIALFPNENCLTNNLIDNRYGDLSDKFFLNSFKEFFSIFMDVV</sequence>
<reference evidence="1" key="1">
    <citation type="submission" date="2023-11" db="EMBL/GenBank/DDBJ databases">
        <authorList>
            <person name="Poullet M."/>
        </authorList>
    </citation>
    <scope>NUCLEOTIDE SEQUENCE</scope>
    <source>
        <strain evidence="1">E1834</strain>
    </source>
</reference>
<evidence type="ECO:0000313" key="2">
    <source>
        <dbReference type="Proteomes" id="UP001497535"/>
    </source>
</evidence>
<evidence type="ECO:0000313" key="1">
    <source>
        <dbReference type="EMBL" id="CAK5082509.1"/>
    </source>
</evidence>
<dbReference type="Proteomes" id="UP001497535">
    <property type="component" value="Unassembled WGS sequence"/>
</dbReference>